<dbReference type="PANTHER" id="PTHR11774">
    <property type="entry name" value="GERANYLGERANYL TRANSFERASE TYPE BETA SUBUNIT"/>
    <property type="match status" value="1"/>
</dbReference>
<feature type="domain" description="Prenyltransferase alpha-alpha toroid" evidence="8">
    <location>
        <begin position="60"/>
        <end position="285"/>
    </location>
</feature>
<dbReference type="Gene3D" id="1.50.10.20">
    <property type="match status" value="1"/>
</dbReference>
<protein>
    <submittedName>
        <fullName evidence="11">Geranylgeranyl transferase type-1 subunit beta (inferred by orthology to a human protein)</fullName>
    </submittedName>
</protein>
<dbReference type="GO" id="GO:0005953">
    <property type="term" value="C:CAAX-protein geranylgeranyltransferase complex"/>
    <property type="evidence" value="ECO:0007669"/>
    <property type="project" value="TreeGrafter"/>
</dbReference>
<accession>A0A0M3J2W7</accession>
<evidence type="ECO:0000256" key="7">
    <source>
        <dbReference type="ARBA" id="ARBA00022833"/>
    </source>
</evidence>
<dbReference type="Pfam" id="PF00432">
    <property type="entry name" value="Prenyltrans"/>
    <property type="match status" value="1"/>
</dbReference>
<keyword evidence="3" id="KW-0637">Prenyltransferase</keyword>
<dbReference type="InterPro" id="IPR001330">
    <property type="entry name" value="Prenyltrans"/>
</dbReference>
<organism evidence="11">
    <name type="scientific">Anisakis simplex</name>
    <name type="common">Herring worm</name>
    <dbReference type="NCBI Taxonomy" id="6269"/>
    <lineage>
        <taxon>Eukaryota</taxon>
        <taxon>Metazoa</taxon>
        <taxon>Ecdysozoa</taxon>
        <taxon>Nematoda</taxon>
        <taxon>Chromadorea</taxon>
        <taxon>Rhabditida</taxon>
        <taxon>Spirurina</taxon>
        <taxon>Ascaridomorpha</taxon>
        <taxon>Ascaridoidea</taxon>
        <taxon>Anisakidae</taxon>
        <taxon>Anisakis</taxon>
        <taxon>Anisakis simplex complex</taxon>
    </lineage>
</organism>
<dbReference type="OrthoDB" id="24893at2759"/>
<evidence type="ECO:0000256" key="1">
    <source>
        <dbReference type="ARBA" id="ARBA00001947"/>
    </source>
</evidence>
<evidence type="ECO:0000256" key="2">
    <source>
        <dbReference type="ARBA" id="ARBA00010497"/>
    </source>
</evidence>
<evidence type="ECO:0000313" key="11">
    <source>
        <dbReference type="WBParaSite" id="ASIM_0000187901-mRNA-1"/>
    </source>
</evidence>
<name>A0A0M3J2W7_ANISI</name>
<comment type="similarity">
    <text evidence="2">Belongs to the protein prenyltransferase subunit beta family.</text>
</comment>
<gene>
    <name evidence="9" type="ORF">ASIM_LOCUS1750</name>
</gene>
<dbReference type="WBParaSite" id="ASIM_0000187901-mRNA-1">
    <property type="protein sequence ID" value="ASIM_0000187901-mRNA-1"/>
    <property type="gene ID" value="ASIM_0000187901"/>
</dbReference>
<dbReference type="Proteomes" id="UP000267096">
    <property type="component" value="Unassembled WGS sequence"/>
</dbReference>
<evidence type="ECO:0000256" key="6">
    <source>
        <dbReference type="ARBA" id="ARBA00022737"/>
    </source>
</evidence>
<keyword evidence="7" id="KW-0862">Zinc</keyword>
<proteinExistence type="inferred from homology"/>
<dbReference type="InterPro" id="IPR008930">
    <property type="entry name" value="Terpenoid_cyclase/PrenylTrfase"/>
</dbReference>
<dbReference type="EMBL" id="UYRR01002015">
    <property type="protein sequence ID" value="VDK19193.1"/>
    <property type="molecule type" value="Genomic_DNA"/>
</dbReference>
<dbReference type="GO" id="GO:0046872">
    <property type="term" value="F:metal ion binding"/>
    <property type="evidence" value="ECO:0007669"/>
    <property type="project" value="UniProtKB-KW"/>
</dbReference>
<reference evidence="11" key="1">
    <citation type="submission" date="2017-02" db="UniProtKB">
        <authorList>
            <consortium name="WormBaseParasite"/>
        </authorList>
    </citation>
    <scope>IDENTIFICATION</scope>
</reference>
<evidence type="ECO:0000313" key="10">
    <source>
        <dbReference type="Proteomes" id="UP000267096"/>
    </source>
</evidence>
<comment type="cofactor">
    <cofactor evidence="1">
        <name>Zn(2+)</name>
        <dbReference type="ChEBI" id="CHEBI:29105"/>
    </cofactor>
</comment>
<dbReference type="GO" id="GO:0004662">
    <property type="term" value="F:CAAX-protein geranylgeranyltransferase activity"/>
    <property type="evidence" value="ECO:0007669"/>
    <property type="project" value="TreeGrafter"/>
</dbReference>
<evidence type="ECO:0000259" key="8">
    <source>
        <dbReference type="Pfam" id="PF00432"/>
    </source>
</evidence>
<sequence length="293" mass="32269">CVPSSCGFRGSLSSSAQLPDALGGFIAPPEVTAILGAASKSGESTDGTERSSAQEGLTEPFDGILSELGDEMHLKMRVAEEPWCRYDHAQLSQTYVALCSLLILGDDLQKVDRKSVFSGLKALQMPDGSFCSHLESESDMRFVYCAMAVCYILNDFSAIDLQRSLNFIRKSFCYDGGFGQRPLLESHGGSTYCAVACLALSGHLWDGSVLNAKQIERLKRWCVLKQNDGFHGRANKPDDSCYAFWVGATLKMLDAYSLIDRDALRSFLLSVQDQRIGGFCKFEDSNYSEYFVL</sequence>
<evidence type="ECO:0000313" key="9">
    <source>
        <dbReference type="EMBL" id="VDK19193.1"/>
    </source>
</evidence>
<keyword evidence="10" id="KW-1185">Reference proteome</keyword>
<keyword evidence="5" id="KW-0479">Metal-binding</keyword>
<keyword evidence="4" id="KW-0808">Transferase</keyword>
<reference evidence="9 10" key="2">
    <citation type="submission" date="2018-11" db="EMBL/GenBank/DDBJ databases">
        <authorList>
            <consortium name="Pathogen Informatics"/>
        </authorList>
    </citation>
    <scope>NUCLEOTIDE SEQUENCE [LARGE SCALE GENOMIC DNA]</scope>
</reference>
<evidence type="ECO:0000256" key="4">
    <source>
        <dbReference type="ARBA" id="ARBA00022679"/>
    </source>
</evidence>
<dbReference type="SUPFAM" id="SSF48239">
    <property type="entry name" value="Terpenoid cyclases/Protein prenyltransferases"/>
    <property type="match status" value="1"/>
</dbReference>
<dbReference type="InterPro" id="IPR045089">
    <property type="entry name" value="PGGT1B-like"/>
</dbReference>
<dbReference type="AlphaFoldDB" id="A0A0M3J2W7"/>
<evidence type="ECO:0000256" key="5">
    <source>
        <dbReference type="ARBA" id="ARBA00022723"/>
    </source>
</evidence>
<evidence type="ECO:0000256" key="3">
    <source>
        <dbReference type="ARBA" id="ARBA00022602"/>
    </source>
</evidence>
<dbReference type="PANTHER" id="PTHR11774:SF4">
    <property type="entry name" value="GERANYLGERANYL TRANSFERASE TYPE-1 SUBUNIT BETA"/>
    <property type="match status" value="1"/>
</dbReference>
<keyword evidence="6" id="KW-0677">Repeat</keyword>